<feature type="compositionally biased region" description="Low complexity" evidence="1">
    <location>
        <begin position="85"/>
        <end position="96"/>
    </location>
</feature>
<gene>
    <name evidence="2" type="ORF">CPB83DRAFT_893539</name>
</gene>
<keyword evidence="3" id="KW-1185">Reference proteome</keyword>
<evidence type="ECO:0000313" key="3">
    <source>
        <dbReference type="Proteomes" id="UP000807306"/>
    </source>
</evidence>
<feature type="region of interest" description="Disordered" evidence="1">
    <location>
        <begin position="43"/>
        <end position="174"/>
    </location>
</feature>
<accession>A0A9P6EIT4</accession>
<name>A0A9P6EIT4_9AGAR</name>
<feature type="compositionally biased region" description="Basic residues" evidence="1">
    <location>
        <begin position="204"/>
        <end position="215"/>
    </location>
</feature>
<dbReference type="Proteomes" id="UP000807306">
    <property type="component" value="Unassembled WGS sequence"/>
</dbReference>
<dbReference type="AlphaFoldDB" id="A0A9P6EIT4"/>
<dbReference type="EMBL" id="MU157846">
    <property type="protein sequence ID" value="KAF9529449.1"/>
    <property type="molecule type" value="Genomic_DNA"/>
</dbReference>
<dbReference type="Gene3D" id="3.60.130.30">
    <property type="match status" value="1"/>
</dbReference>
<evidence type="ECO:0000256" key="1">
    <source>
        <dbReference type="SAM" id="MobiDB-lite"/>
    </source>
</evidence>
<feature type="compositionally biased region" description="Low complexity" evidence="1">
    <location>
        <begin position="130"/>
        <end position="142"/>
    </location>
</feature>
<evidence type="ECO:0000313" key="2">
    <source>
        <dbReference type="EMBL" id="KAF9529449.1"/>
    </source>
</evidence>
<protein>
    <submittedName>
        <fullName evidence="2">Uncharacterized protein</fullName>
    </submittedName>
</protein>
<feature type="region of interest" description="Disordered" evidence="1">
    <location>
        <begin position="204"/>
        <end position="291"/>
    </location>
</feature>
<dbReference type="OrthoDB" id="2690740at2759"/>
<proteinExistence type="predicted"/>
<sequence>MSGFLLSNAEALALLPLLSSEKELPKELQLVRSRLSLYAPEATWQSSASNSEEMEHRPLNSQCTDMHESNSLDENKGISPFGTKSQQPSSSHSLLPGVQSMLPNLFSQPAPLASTSLGSHQSNQTTGEALTSTSRSSSPLTDLSEENSDGEDYQDNLKCGNKRPRPYDSEGEDEVERFEYYDDADEMEDNYAAAQPVKRLRGGARICARKSRRRPPAALSASERRDQSRGGPEGLGSNNDVNDPSTEKRDFGVYFGHANTEGTDGRTAGPDGSTRHSENRRNSVGVPAPENPVLSAPTLTLLSALTSVCRDFVQSTSGHVGVVSSVPALAHSLFSESSTVLYEKKTITETEALLSLATKCISAEHNEANAHFHYWVTVMMFASGVNRRLRLPESTAPKTSKTQLFEALAPQISFQSSLGPKKTYSARTLHRYMGDGTKVAALCAAGSFHMLLFLSCTRMRSEFRKIKGENFLRLTKAIRCPPDSPIGRAILQDVIPAILYAFQLIPLHLRMIFPSTFLEEIYGTETVDCTDLLTTDEIFEAFAFNDFIKARDLVAWKPALQPLAPIEPRSAWMPARTLPSLSLNPQVEDVVVINTNFDPSLNTKTHHPRDHKGRFDYTEMQREYAEQAVPSSSVEDFGMKLAKQLEQGKKKRDEDYIRLDGSAIDGKMVRIEDVNNDLLALIIGTMPQDLRLCLVDIVNLSFGMPLRFVDSKLEGFNHIHQSVHVSRYNRFALRGDGSFSREDPVLLQRKDKKKYVNTSQYIPRSCHEMNENVHAAEILNTLFEPVHRWMVRAISVLLPEHTAILQTVIDILPGGDTSDFYPFTSCVVNLNSDDTVGGELCMVEPGIVLALRNGDMVVFASGLVPHYNTHYRGQRASMVFQTDQDFDAWVRNRNGWAENKNFKGCNTFSYYSSGGGYDNS</sequence>
<feature type="compositionally biased region" description="Acidic residues" evidence="1">
    <location>
        <begin position="143"/>
        <end position="154"/>
    </location>
</feature>
<reference evidence="2" key="1">
    <citation type="submission" date="2020-11" db="EMBL/GenBank/DDBJ databases">
        <authorList>
            <consortium name="DOE Joint Genome Institute"/>
            <person name="Ahrendt S."/>
            <person name="Riley R."/>
            <person name="Andreopoulos W."/>
            <person name="Labutti K."/>
            <person name="Pangilinan J."/>
            <person name="Ruiz-Duenas F.J."/>
            <person name="Barrasa J.M."/>
            <person name="Sanchez-Garcia M."/>
            <person name="Camarero S."/>
            <person name="Miyauchi S."/>
            <person name="Serrano A."/>
            <person name="Linde D."/>
            <person name="Babiker R."/>
            <person name="Drula E."/>
            <person name="Ayuso-Fernandez I."/>
            <person name="Pacheco R."/>
            <person name="Padilla G."/>
            <person name="Ferreira P."/>
            <person name="Barriuso J."/>
            <person name="Kellner H."/>
            <person name="Castanera R."/>
            <person name="Alfaro M."/>
            <person name="Ramirez L."/>
            <person name="Pisabarro A.G."/>
            <person name="Kuo A."/>
            <person name="Tritt A."/>
            <person name="Lipzen A."/>
            <person name="He G."/>
            <person name="Yan M."/>
            <person name="Ng V."/>
            <person name="Cullen D."/>
            <person name="Martin F."/>
            <person name="Rosso M.-N."/>
            <person name="Henrissat B."/>
            <person name="Hibbett D."/>
            <person name="Martinez A.T."/>
            <person name="Grigoriev I.V."/>
        </authorList>
    </citation>
    <scope>NUCLEOTIDE SEQUENCE</scope>
    <source>
        <strain evidence="2">CBS 506.95</strain>
    </source>
</reference>
<feature type="compositionally biased region" description="Polar residues" evidence="1">
    <location>
        <begin position="101"/>
        <end position="129"/>
    </location>
</feature>
<comment type="caution">
    <text evidence="2">The sequence shown here is derived from an EMBL/GenBank/DDBJ whole genome shotgun (WGS) entry which is preliminary data.</text>
</comment>
<organism evidence="2 3">
    <name type="scientific">Crepidotus variabilis</name>
    <dbReference type="NCBI Taxonomy" id="179855"/>
    <lineage>
        <taxon>Eukaryota</taxon>
        <taxon>Fungi</taxon>
        <taxon>Dikarya</taxon>
        <taxon>Basidiomycota</taxon>
        <taxon>Agaricomycotina</taxon>
        <taxon>Agaricomycetes</taxon>
        <taxon>Agaricomycetidae</taxon>
        <taxon>Agaricales</taxon>
        <taxon>Agaricineae</taxon>
        <taxon>Crepidotaceae</taxon>
        <taxon>Crepidotus</taxon>
    </lineage>
</organism>
<feature type="compositionally biased region" description="Basic and acidic residues" evidence="1">
    <location>
        <begin position="65"/>
        <end position="76"/>
    </location>
</feature>